<evidence type="ECO:0000256" key="4">
    <source>
        <dbReference type="ARBA" id="ARBA00022630"/>
    </source>
</evidence>
<sequence>MKNMLTRRRFLTIFATSMASAGFPVQASERIGWKGRAMGAEASMQLVGPIAEPEARSIFRAVEQELARLERIFSLYQPGSQIVQLNKTGILKAPSPDILEVLSLCDALNTATNGAFDPTIQSLWLAHAEAATHGRALSSDEKAVAHDNVGWEHLSFDAGEVRLDRDGCGITLNGIAQGYVTDQIAALLRQRGLTDILIDMGEIAAVGEKRWKVGIATPTGDIADHVILRDRAIATSAPMGTILVPAQRLGHILDPRQLSEPGYHLVSVSARSAALADGLSTAFCLMQRAEIETCLTQFAETRLETLI</sequence>
<accession>A0A1X7BTY6</accession>
<dbReference type="GO" id="GO:0046872">
    <property type="term" value="F:metal ion binding"/>
    <property type="evidence" value="ECO:0007669"/>
    <property type="project" value="UniProtKB-KW"/>
</dbReference>
<dbReference type="RefSeq" id="WP_223412969.1">
    <property type="nucleotide sequence ID" value="NZ_FWXB01000011.1"/>
</dbReference>
<dbReference type="InterPro" id="IPR003374">
    <property type="entry name" value="ApbE-like_sf"/>
</dbReference>
<keyword evidence="11" id="KW-0449">Lipoprotein</keyword>
<evidence type="ECO:0000256" key="5">
    <source>
        <dbReference type="ARBA" id="ARBA00022679"/>
    </source>
</evidence>
<keyword evidence="7" id="KW-0274">FAD</keyword>
<dbReference type="InterPro" id="IPR006311">
    <property type="entry name" value="TAT_signal"/>
</dbReference>
<evidence type="ECO:0000256" key="7">
    <source>
        <dbReference type="ARBA" id="ARBA00022827"/>
    </source>
</evidence>
<keyword evidence="5" id="KW-0808">Transferase</keyword>
<dbReference type="Gene3D" id="3.10.520.10">
    <property type="entry name" value="ApbE-like domains"/>
    <property type="match status" value="1"/>
</dbReference>
<comment type="cofactor">
    <cofactor evidence="1">
        <name>Mg(2+)</name>
        <dbReference type="ChEBI" id="CHEBI:18420"/>
    </cofactor>
</comment>
<evidence type="ECO:0000256" key="9">
    <source>
        <dbReference type="ARBA" id="ARBA00031306"/>
    </source>
</evidence>
<evidence type="ECO:0000256" key="6">
    <source>
        <dbReference type="ARBA" id="ARBA00022723"/>
    </source>
</evidence>
<evidence type="ECO:0000256" key="2">
    <source>
        <dbReference type="ARBA" id="ARBA00011955"/>
    </source>
</evidence>
<dbReference type="PANTHER" id="PTHR30040">
    <property type="entry name" value="THIAMINE BIOSYNTHESIS LIPOPROTEIN APBE"/>
    <property type="match status" value="1"/>
</dbReference>
<evidence type="ECO:0000313" key="12">
    <source>
        <dbReference type="Proteomes" id="UP000193224"/>
    </source>
</evidence>
<reference evidence="11 12" key="1">
    <citation type="submission" date="2017-03" db="EMBL/GenBank/DDBJ databases">
        <authorList>
            <person name="Afonso C.L."/>
            <person name="Miller P.J."/>
            <person name="Scott M.A."/>
            <person name="Spackman E."/>
            <person name="Goraichik I."/>
            <person name="Dimitrov K.M."/>
            <person name="Suarez D.L."/>
            <person name="Swayne D.E."/>
        </authorList>
    </citation>
    <scope>NUCLEOTIDE SEQUENCE [LARGE SCALE GENOMIC DNA]</scope>
    <source>
        <strain evidence="11 12">CECT 7745</strain>
    </source>
</reference>
<dbReference type="GO" id="GO:0016740">
    <property type="term" value="F:transferase activity"/>
    <property type="evidence" value="ECO:0007669"/>
    <property type="project" value="UniProtKB-KW"/>
</dbReference>
<keyword evidence="12" id="KW-1185">Reference proteome</keyword>
<dbReference type="AlphaFoldDB" id="A0A1X7BTY6"/>
<comment type="catalytic activity">
    <reaction evidence="10">
        <text>L-threonyl-[protein] + FAD = FMN-L-threonyl-[protein] + AMP + H(+)</text>
        <dbReference type="Rhea" id="RHEA:36847"/>
        <dbReference type="Rhea" id="RHEA-COMP:11060"/>
        <dbReference type="Rhea" id="RHEA-COMP:11061"/>
        <dbReference type="ChEBI" id="CHEBI:15378"/>
        <dbReference type="ChEBI" id="CHEBI:30013"/>
        <dbReference type="ChEBI" id="CHEBI:57692"/>
        <dbReference type="ChEBI" id="CHEBI:74257"/>
        <dbReference type="ChEBI" id="CHEBI:456215"/>
        <dbReference type="EC" id="2.7.1.180"/>
    </reaction>
</comment>
<evidence type="ECO:0000256" key="3">
    <source>
        <dbReference type="ARBA" id="ARBA00016337"/>
    </source>
</evidence>
<dbReference type="EC" id="2.7.1.180" evidence="2"/>
<evidence type="ECO:0000313" key="11">
    <source>
        <dbReference type="EMBL" id="SMC13087.1"/>
    </source>
</evidence>
<keyword evidence="8" id="KW-0460">Magnesium</keyword>
<keyword evidence="4" id="KW-0285">Flavoprotein</keyword>
<dbReference type="InterPro" id="IPR024932">
    <property type="entry name" value="ApbE"/>
</dbReference>
<gene>
    <name evidence="11" type="primary">apbE</name>
    <name evidence="11" type="ORF">ROA7745_02921</name>
</gene>
<protein>
    <recommendedName>
        <fullName evidence="3">FAD:protein FMN transferase</fullName>
        <ecNumber evidence="2">2.7.1.180</ecNumber>
    </recommendedName>
    <alternativeName>
        <fullName evidence="9">Flavin transferase</fullName>
    </alternativeName>
</protein>
<evidence type="ECO:0000256" key="10">
    <source>
        <dbReference type="ARBA" id="ARBA00048540"/>
    </source>
</evidence>
<proteinExistence type="predicted"/>
<dbReference type="EMBL" id="FWXB01000011">
    <property type="protein sequence ID" value="SMC13087.1"/>
    <property type="molecule type" value="Genomic_DNA"/>
</dbReference>
<organism evidence="11 12">
    <name type="scientific">Roseovarius aestuarii</name>
    <dbReference type="NCBI Taxonomy" id="475083"/>
    <lineage>
        <taxon>Bacteria</taxon>
        <taxon>Pseudomonadati</taxon>
        <taxon>Pseudomonadota</taxon>
        <taxon>Alphaproteobacteria</taxon>
        <taxon>Rhodobacterales</taxon>
        <taxon>Roseobacteraceae</taxon>
        <taxon>Roseovarius</taxon>
    </lineage>
</organism>
<name>A0A1X7BTY6_9RHOB</name>
<dbReference type="PANTHER" id="PTHR30040:SF2">
    <property type="entry name" value="FAD:PROTEIN FMN TRANSFERASE"/>
    <property type="match status" value="1"/>
</dbReference>
<dbReference type="SUPFAM" id="SSF143631">
    <property type="entry name" value="ApbE-like"/>
    <property type="match status" value="1"/>
</dbReference>
<evidence type="ECO:0000256" key="8">
    <source>
        <dbReference type="ARBA" id="ARBA00022842"/>
    </source>
</evidence>
<dbReference type="Proteomes" id="UP000193224">
    <property type="component" value="Unassembled WGS sequence"/>
</dbReference>
<dbReference type="Pfam" id="PF02424">
    <property type="entry name" value="ApbE"/>
    <property type="match status" value="1"/>
</dbReference>
<keyword evidence="6" id="KW-0479">Metal-binding</keyword>
<dbReference type="PROSITE" id="PS51318">
    <property type="entry name" value="TAT"/>
    <property type="match status" value="1"/>
</dbReference>
<evidence type="ECO:0000256" key="1">
    <source>
        <dbReference type="ARBA" id="ARBA00001946"/>
    </source>
</evidence>